<name>A0A5C3M3W9_9AGAR</name>
<dbReference type="InterPro" id="IPR036188">
    <property type="entry name" value="FAD/NAD-bd_sf"/>
</dbReference>
<evidence type="ECO:0000313" key="6">
    <source>
        <dbReference type="Proteomes" id="UP000308652"/>
    </source>
</evidence>
<accession>A0A5C3M3W9</accession>
<keyword evidence="3" id="KW-0560">Oxidoreductase</keyword>
<dbReference type="GO" id="GO:0016491">
    <property type="term" value="F:oxidoreductase activity"/>
    <property type="evidence" value="ECO:0007669"/>
    <property type="project" value="UniProtKB-KW"/>
</dbReference>
<gene>
    <name evidence="5" type="ORF">BDQ12DRAFT_604602</name>
</gene>
<keyword evidence="1" id="KW-0285">Flavoprotein</keyword>
<feature type="domain" description="FAD/NAD(P)-binding" evidence="4">
    <location>
        <begin position="14"/>
        <end position="248"/>
    </location>
</feature>
<dbReference type="STRING" id="68775.A0A5C3M3W9"/>
<proteinExistence type="predicted"/>
<organism evidence="5 6">
    <name type="scientific">Crucibulum laeve</name>
    <dbReference type="NCBI Taxonomy" id="68775"/>
    <lineage>
        <taxon>Eukaryota</taxon>
        <taxon>Fungi</taxon>
        <taxon>Dikarya</taxon>
        <taxon>Basidiomycota</taxon>
        <taxon>Agaricomycotina</taxon>
        <taxon>Agaricomycetes</taxon>
        <taxon>Agaricomycetidae</taxon>
        <taxon>Agaricales</taxon>
        <taxon>Agaricineae</taxon>
        <taxon>Nidulariaceae</taxon>
        <taxon>Crucibulum</taxon>
    </lineage>
</organism>
<dbReference type="AlphaFoldDB" id="A0A5C3M3W9"/>
<dbReference type="Pfam" id="PF07992">
    <property type="entry name" value="Pyr_redox_2"/>
    <property type="match status" value="1"/>
</dbReference>
<dbReference type="SUPFAM" id="SSF51905">
    <property type="entry name" value="FAD/NAD(P)-binding domain"/>
    <property type="match status" value="2"/>
</dbReference>
<protein>
    <recommendedName>
        <fullName evidence="4">FAD/NAD(P)-binding domain-containing protein</fullName>
    </recommendedName>
</protein>
<dbReference type="PANTHER" id="PTHR23023">
    <property type="entry name" value="DIMETHYLANILINE MONOOXYGENASE"/>
    <property type="match status" value="1"/>
</dbReference>
<evidence type="ECO:0000256" key="1">
    <source>
        <dbReference type="ARBA" id="ARBA00022630"/>
    </source>
</evidence>
<evidence type="ECO:0000256" key="3">
    <source>
        <dbReference type="ARBA" id="ARBA00023002"/>
    </source>
</evidence>
<reference evidence="5 6" key="1">
    <citation type="journal article" date="2019" name="Nat. Ecol. Evol.">
        <title>Megaphylogeny resolves global patterns of mushroom evolution.</title>
        <authorList>
            <person name="Varga T."/>
            <person name="Krizsan K."/>
            <person name="Foldi C."/>
            <person name="Dima B."/>
            <person name="Sanchez-Garcia M."/>
            <person name="Sanchez-Ramirez S."/>
            <person name="Szollosi G.J."/>
            <person name="Szarkandi J.G."/>
            <person name="Papp V."/>
            <person name="Albert L."/>
            <person name="Andreopoulos W."/>
            <person name="Angelini C."/>
            <person name="Antonin V."/>
            <person name="Barry K.W."/>
            <person name="Bougher N.L."/>
            <person name="Buchanan P."/>
            <person name="Buyck B."/>
            <person name="Bense V."/>
            <person name="Catcheside P."/>
            <person name="Chovatia M."/>
            <person name="Cooper J."/>
            <person name="Damon W."/>
            <person name="Desjardin D."/>
            <person name="Finy P."/>
            <person name="Geml J."/>
            <person name="Haridas S."/>
            <person name="Hughes K."/>
            <person name="Justo A."/>
            <person name="Karasinski D."/>
            <person name="Kautmanova I."/>
            <person name="Kiss B."/>
            <person name="Kocsube S."/>
            <person name="Kotiranta H."/>
            <person name="LaButti K.M."/>
            <person name="Lechner B.E."/>
            <person name="Liimatainen K."/>
            <person name="Lipzen A."/>
            <person name="Lukacs Z."/>
            <person name="Mihaltcheva S."/>
            <person name="Morgado L.N."/>
            <person name="Niskanen T."/>
            <person name="Noordeloos M.E."/>
            <person name="Ohm R.A."/>
            <person name="Ortiz-Santana B."/>
            <person name="Ovrebo C."/>
            <person name="Racz N."/>
            <person name="Riley R."/>
            <person name="Savchenko A."/>
            <person name="Shiryaev A."/>
            <person name="Soop K."/>
            <person name="Spirin V."/>
            <person name="Szebenyi C."/>
            <person name="Tomsovsky M."/>
            <person name="Tulloss R.E."/>
            <person name="Uehling J."/>
            <person name="Grigoriev I.V."/>
            <person name="Vagvolgyi C."/>
            <person name="Papp T."/>
            <person name="Martin F.M."/>
            <person name="Miettinen O."/>
            <person name="Hibbett D.S."/>
            <person name="Nagy L.G."/>
        </authorList>
    </citation>
    <scope>NUCLEOTIDE SEQUENCE [LARGE SCALE GENOMIC DNA]</scope>
    <source>
        <strain evidence="5 6">CBS 166.37</strain>
    </source>
</reference>
<dbReference type="InterPro" id="IPR023753">
    <property type="entry name" value="FAD/NAD-binding_dom"/>
</dbReference>
<keyword evidence="6" id="KW-1185">Reference proteome</keyword>
<evidence type="ECO:0000256" key="2">
    <source>
        <dbReference type="ARBA" id="ARBA00022827"/>
    </source>
</evidence>
<dbReference type="Gene3D" id="3.50.50.60">
    <property type="entry name" value="FAD/NAD(P)-binding domain"/>
    <property type="match status" value="2"/>
</dbReference>
<dbReference type="InterPro" id="IPR050346">
    <property type="entry name" value="FMO-like"/>
</dbReference>
<sequence length="572" mass="63930">MAEHHRLKVLNEPIAVLGAGVAGLINAQVLQRDGFTDIHVITRDMSVGGVWCRDRIYPGLTINNVHGEYRFSSLEMPPPATSVETGGHITGVDMCNYMESFAEKFLNGRVTFHFETEFHNLRRDEAGTWHVKTEHLKSGRAETLEFKRIVLCTGGCSNPKIPLALSPAAAERARFRGMTLHSSQLGTKLDEILSTVKPYSGTDDTTAGAVLVVGGGKSAQDICAKLAIEGRRVINVFETTDTFLASKAAIPDFIRKSRFLGLLSPHIELRTRLERFLHTTWLGSKITHFIWNKLNESSLDVYGIPKDSPLRLQHSLFWSIRVNDEGRVRSTSYHALVNSGKIEVIAPTRASSFSEDGKGIILANGKTVQANVVILATGWQSSWSQIFDEETAKEIGIGRHKSQVKIDETWNYATLAGSPPAHPDSENWVTSIYRGIIPAKNIDQRDFAIGGALFTGNNGYTSEVAAHWISSYFQGDKMRLPSNAEDAIAQAERKSAWIRTRFPDMLAWINESYSATLDFWTWPQAVDELLEDMYLLSVRSGGNWLTWPFQVIDLKEISTLEEERRVRRQQVV</sequence>
<keyword evidence="2" id="KW-0274">FAD</keyword>
<dbReference type="OrthoDB" id="2915840at2759"/>
<evidence type="ECO:0000313" key="5">
    <source>
        <dbReference type="EMBL" id="TFK38878.1"/>
    </source>
</evidence>
<dbReference type="Proteomes" id="UP000308652">
    <property type="component" value="Unassembled WGS sequence"/>
</dbReference>
<evidence type="ECO:0000259" key="4">
    <source>
        <dbReference type="Pfam" id="PF07992"/>
    </source>
</evidence>
<dbReference type="EMBL" id="ML213601">
    <property type="protein sequence ID" value="TFK38878.1"/>
    <property type="molecule type" value="Genomic_DNA"/>
</dbReference>